<dbReference type="SMART" id="SM00186">
    <property type="entry name" value="FBG"/>
    <property type="match status" value="1"/>
</dbReference>
<dbReference type="PANTHER" id="PTHR19143">
    <property type="entry name" value="FIBRINOGEN/TENASCIN/ANGIOPOEITIN"/>
    <property type="match status" value="1"/>
</dbReference>
<comment type="caution">
    <text evidence="2">The sequence shown here is derived from an EMBL/GenBank/DDBJ whole genome shotgun (WGS) entry which is preliminary data.</text>
</comment>
<dbReference type="EMBL" id="JAZGQO010000004">
    <property type="protein sequence ID" value="KAK6187205.1"/>
    <property type="molecule type" value="Genomic_DNA"/>
</dbReference>
<evidence type="ECO:0000313" key="2">
    <source>
        <dbReference type="EMBL" id="KAK6187205.1"/>
    </source>
</evidence>
<dbReference type="SUPFAM" id="SSF56496">
    <property type="entry name" value="Fibrinogen C-terminal domain-like"/>
    <property type="match status" value="1"/>
</dbReference>
<dbReference type="PANTHER" id="PTHR19143:SF444">
    <property type="entry name" value="PROTEIN SCABROUS"/>
    <property type="match status" value="1"/>
</dbReference>
<organism evidence="2 3">
    <name type="scientific">Patella caerulea</name>
    <name type="common">Rayed Mediterranean limpet</name>
    <dbReference type="NCBI Taxonomy" id="87958"/>
    <lineage>
        <taxon>Eukaryota</taxon>
        <taxon>Metazoa</taxon>
        <taxon>Spiralia</taxon>
        <taxon>Lophotrochozoa</taxon>
        <taxon>Mollusca</taxon>
        <taxon>Gastropoda</taxon>
        <taxon>Patellogastropoda</taxon>
        <taxon>Patelloidea</taxon>
        <taxon>Patellidae</taxon>
        <taxon>Patella</taxon>
    </lineage>
</organism>
<dbReference type="Pfam" id="PF00147">
    <property type="entry name" value="Fibrinogen_C"/>
    <property type="match status" value="1"/>
</dbReference>
<dbReference type="GO" id="GO:0005615">
    <property type="term" value="C:extracellular space"/>
    <property type="evidence" value="ECO:0007669"/>
    <property type="project" value="TreeGrafter"/>
</dbReference>
<dbReference type="InterPro" id="IPR002181">
    <property type="entry name" value="Fibrinogen_a/b/g_C_dom"/>
</dbReference>
<dbReference type="Proteomes" id="UP001347796">
    <property type="component" value="Unassembled WGS sequence"/>
</dbReference>
<feature type="domain" description="Fibrinogen C-terminal" evidence="1">
    <location>
        <begin position="2"/>
        <end position="196"/>
    </location>
</feature>
<sequence length="227" mass="25839">MFIYIVLFSDCHDGAVRQNIIFPPYRVLVNIKPTTASKPFEVRCFIRQFGWTDVMERNRDCLFENFNRSFVEYEEGFGSVPANRFIGLKNVRHLLNNSGTKTTLDIHLVQNNITECNLYYDKFQLLGPSYAMYLDGFISGTSLNCYNSLLGNADLNGTNFSTYDFDFTGSNQCATRMGGGWWFANNVECTRGFLTGTMDGSGTDNFWKDNFGEATLKLIAVDLRRVV</sequence>
<dbReference type="InterPro" id="IPR014716">
    <property type="entry name" value="Fibrinogen_a/b/g_C_1"/>
</dbReference>
<evidence type="ECO:0000259" key="1">
    <source>
        <dbReference type="PROSITE" id="PS51406"/>
    </source>
</evidence>
<protein>
    <recommendedName>
        <fullName evidence="1">Fibrinogen C-terminal domain-containing protein</fullName>
    </recommendedName>
</protein>
<dbReference type="InterPro" id="IPR050373">
    <property type="entry name" value="Fibrinogen_C-term_domain"/>
</dbReference>
<accession>A0AAN8K3B2</accession>
<gene>
    <name evidence="2" type="ORF">SNE40_005283</name>
</gene>
<name>A0AAN8K3B2_PATCE</name>
<keyword evidence="3" id="KW-1185">Reference proteome</keyword>
<dbReference type="Gene3D" id="3.90.215.10">
    <property type="entry name" value="Gamma Fibrinogen, chain A, domain 1"/>
    <property type="match status" value="1"/>
</dbReference>
<dbReference type="AlphaFoldDB" id="A0AAN8K3B2"/>
<proteinExistence type="predicted"/>
<dbReference type="InterPro" id="IPR036056">
    <property type="entry name" value="Fibrinogen-like_C"/>
</dbReference>
<evidence type="ECO:0000313" key="3">
    <source>
        <dbReference type="Proteomes" id="UP001347796"/>
    </source>
</evidence>
<dbReference type="PROSITE" id="PS51406">
    <property type="entry name" value="FIBRINOGEN_C_2"/>
    <property type="match status" value="1"/>
</dbReference>
<reference evidence="2 3" key="1">
    <citation type="submission" date="2024-01" db="EMBL/GenBank/DDBJ databases">
        <title>The genome of the rayed Mediterranean limpet Patella caerulea (Linnaeus, 1758).</title>
        <authorList>
            <person name="Anh-Thu Weber A."/>
            <person name="Halstead-Nussloch G."/>
        </authorList>
    </citation>
    <scope>NUCLEOTIDE SEQUENCE [LARGE SCALE GENOMIC DNA]</scope>
    <source>
        <strain evidence="2">AATW-2023a</strain>
        <tissue evidence="2">Whole specimen</tissue>
    </source>
</reference>